<accession>A0A0D6DXP0</accession>
<dbReference type="GO" id="GO:0005829">
    <property type="term" value="C:cytosol"/>
    <property type="evidence" value="ECO:0007669"/>
    <property type="project" value="TreeGrafter"/>
</dbReference>
<dbReference type="PANTHER" id="PTHR11076:SF35">
    <property type="entry name" value="DNA REPAIR PROTEIN HOMOLOG YOBH"/>
    <property type="match status" value="1"/>
</dbReference>
<dbReference type="InterPro" id="IPR036775">
    <property type="entry name" value="DNA_pol_Y-fam_lit_finger_sf"/>
</dbReference>
<dbReference type="InterPro" id="IPR050116">
    <property type="entry name" value="DNA_polymerase-Y"/>
</dbReference>
<evidence type="ECO:0000259" key="6">
    <source>
        <dbReference type="PROSITE" id="PS50173"/>
    </source>
</evidence>
<dbReference type="GO" id="GO:0006260">
    <property type="term" value="P:DNA replication"/>
    <property type="evidence" value="ECO:0007669"/>
    <property type="project" value="UniProtKB-KW"/>
</dbReference>
<dbReference type="CDD" id="cd01700">
    <property type="entry name" value="PolY_Pol_V_umuC"/>
    <property type="match status" value="1"/>
</dbReference>
<feature type="domain" description="UmuC" evidence="6">
    <location>
        <begin position="16"/>
        <end position="253"/>
    </location>
</feature>
<evidence type="ECO:0000313" key="7">
    <source>
        <dbReference type="EMBL" id="CEN28266.1"/>
    </source>
</evidence>
<dbReference type="GO" id="GO:0003887">
    <property type="term" value="F:DNA-directed DNA polymerase activity"/>
    <property type="evidence" value="ECO:0007669"/>
    <property type="project" value="UniProtKB-KW"/>
</dbReference>
<dbReference type="SUPFAM" id="SSF56672">
    <property type="entry name" value="DNA/RNA polymerases"/>
    <property type="match status" value="1"/>
</dbReference>
<dbReference type="Pfam" id="PF11799">
    <property type="entry name" value="IMS_C"/>
    <property type="match status" value="1"/>
</dbReference>
<dbReference type="InterPro" id="IPR043128">
    <property type="entry name" value="Rev_trsase/Diguanyl_cyclase"/>
</dbReference>
<dbReference type="InterPro" id="IPR001126">
    <property type="entry name" value="UmuC"/>
</dbReference>
<dbReference type="GO" id="GO:0009432">
    <property type="term" value="P:SOS response"/>
    <property type="evidence" value="ECO:0007669"/>
    <property type="project" value="TreeGrafter"/>
</dbReference>
<keyword evidence="3" id="KW-0548">Nucleotidyltransferase</keyword>
<dbReference type="Gene3D" id="1.10.150.20">
    <property type="entry name" value="5' to 3' exonuclease, C-terminal subdomain"/>
    <property type="match status" value="1"/>
</dbReference>
<dbReference type="AlphaFoldDB" id="A0A0D6DXP0"/>
<dbReference type="KEGG" id="lpk:LACPI_1066"/>
<keyword evidence="5" id="KW-0239">DNA-directed DNA polymerase</keyword>
<dbReference type="EMBL" id="LN774769">
    <property type="protein sequence ID" value="CEN28266.1"/>
    <property type="molecule type" value="Genomic_DNA"/>
</dbReference>
<dbReference type="InterPro" id="IPR017961">
    <property type="entry name" value="DNA_pol_Y-fam_little_finger"/>
</dbReference>
<dbReference type="HOGENOM" id="CLU_012348_5_0_9"/>
<keyword evidence="4" id="KW-0235">DNA replication</keyword>
<comment type="similarity">
    <text evidence="1">Belongs to the DNA polymerase type-Y family.</text>
</comment>
<keyword evidence="2" id="KW-0515">Mutator protein</keyword>
<dbReference type="Proteomes" id="UP000033166">
    <property type="component" value="Chromosome I"/>
</dbReference>
<dbReference type="Pfam" id="PF00817">
    <property type="entry name" value="IMS"/>
    <property type="match status" value="1"/>
</dbReference>
<name>A0A0D6DXP0_9LACT</name>
<keyword evidence="5" id="KW-0808">Transferase</keyword>
<dbReference type="InterPro" id="IPR043502">
    <property type="entry name" value="DNA/RNA_pol_sf"/>
</dbReference>
<dbReference type="PANTHER" id="PTHR11076">
    <property type="entry name" value="DNA REPAIR POLYMERASE UMUC / TRANSFERASE FAMILY MEMBER"/>
    <property type="match status" value="1"/>
</dbReference>
<gene>
    <name evidence="7" type="ORF">LACPI_1066</name>
</gene>
<reference evidence="8" key="1">
    <citation type="submission" date="2015-01" db="EMBL/GenBank/DDBJ databases">
        <authorList>
            <person name="Andreevskaya M."/>
        </authorList>
    </citation>
    <scope>NUCLEOTIDE SEQUENCE [LARGE SCALE GENOMIC DNA]</scope>
    <source>
        <strain evidence="8">MKFS47</strain>
    </source>
</reference>
<evidence type="ECO:0000313" key="8">
    <source>
        <dbReference type="Proteomes" id="UP000033166"/>
    </source>
</evidence>
<evidence type="ECO:0000256" key="1">
    <source>
        <dbReference type="ARBA" id="ARBA00010945"/>
    </source>
</evidence>
<evidence type="ECO:0000256" key="5">
    <source>
        <dbReference type="ARBA" id="ARBA00022932"/>
    </source>
</evidence>
<dbReference type="STRING" id="1364.LP2241_30055"/>
<evidence type="ECO:0000256" key="4">
    <source>
        <dbReference type="ARBA" id="ARBA00022705"/>
    </source>
</evidence>
<dbReference type="Gene3D" id="3.30.70.270">
    <property type="match status" value="1"/>
</dbReference>
<evidence type="ECO:0000256" key="3">
    <source>
        <dbReference type="ARBA" id="ARBA00022695"/>
    </source>
</evidence>
<protein>
    <submittedName>
        <fullName evidence="7">ImpB/MucB/SamB family protein</fullName>
    </submittedName>
</protein>
<dbReference type="GO" id="GO:0006281">
    <property type="term" value="P:DNA repair"/>
    <property type="evidence" value="ECO:0007669"/>
    <property type="project" value="InterPro"/>
</dbReference>
<dbReference type="PROSITE" id="PS50173">
    <property type="entry name" value="UMUC"/>
    <property type="match status" value="1"/>
</dbReference>
<organism evidence="7 8">
    <name type="scientific">Pseudolactococcus piscium MKFS47</name>
    <dbReference type="NCBI Taxonomy" id="297352"/>
    <lineage>
        <taxon>Bacteria</taxon>
        <taxon>Bacillati</taxon>
        <taxon>Bacillota</taxon>
        <taxon>Bacilli</taxon>
        <taxon>Lactobacillales</taxon>
        <taxon>Streptococcaceae</taxon>
        <taxon>Pseudolactococcus</taxon>
    </lineage>
</organism>
<dbReference type="SUPFAM" id="SSF100879">
    <property type="entry name" value="Lesion bypass DNA polymerase (Y-family), little finger domain"/>
    <property type="match status" value="1"/>
</dbReference>
<evidence type="ECO:0000256" key="2">
    <source>
        <dbReference type="ARBA" id="ARBA00022457"/>
    </source>
</evidence>
<dbReference type="Gene3D" id="3.30.1490.100">
    <property type="entry name" value="DNA polymerase, Y-family, little finger domain"/>
    <property type="match status" value="1"/>
</dbReference>
<dbReference type="RefSeq" id="WP_047915430.1">
    <property type="nucleotide sequence ID" value="NZ_LN774769.1"/>
</dbReference>
<sequence>MITPDFDYSKEQHRAIAFIDMKSFYASVECVARGLDPLTTSLCVMSHAANSSGLILASSPTFKHVFGKANVSRSRDLPFYMTTKKFNYQRYYQTATRDWLGKAAAPAKAQVAFIESWAKQTIVTPPRMSAYIEKNMEIQHIIQDFVALDEICWYSIDEGFVDLTSSLNYFYPDATLHPAQKLDLLCRDIQQAILEKTGIYSTIGMSIGNPLLAKLALDNAAKLAPNMRALWTYANIETTVWQIPNLTDFWGINRRTKKRLHRLGIRSIYDLAHTHPAILKKEFGILGVQLFCHANGIDESTVFERYEAKAKTISNSQTLPRDYTNQREIELVLAELAEQVAIRLRQAKKKTGLVALYVGYGFSDTTPSIHGQMSIEPTNSTETLTRFIRSIFRDKYEAGAVRRIAISYGQLCEDNFELISLFETDSLAKKHDTMQDVIDNIRQKYGFLSLQRATMLSAGSRAIARSQLVGGHSAGGLDGLS</sequence>
<dbReference type="GO" id="GO:0003684">
    <property type="term" value="F:damaged DNA binding"/>
    <property type="evidence" value="ECO:0007669"/>
    <property type="project" value="InterPro"/>
</dbReference>
<dbReference type="GO" id="GO:0042276">
    <property type="term" value="P:error-prone translesion synthesis"/>
    <property type="evidence" value="ECO:0007669"/>
    <property type="project" value="TreeGrafter"/>
</dbReference>
<proteinExistence type="inferred from homology"/>